<dbReference type="EMBL" id="CAVLGL010000126">
    <property type="protein sequence ID" value="CAK1600807.1"/>
    <property type="molecule type" value="Genomic_DNA"/>
</dbReference>
<feature type="transmembrane region" description="Helical" evidence="9">
    <location>
        <begin position="138"/>
        <end position="159"/>
    </location>
</feature>
<keyword evidence="8 9" id="KW-0807">Transducer</keyword>
<evidence type="ECO:0000256" key="2">
    <source>
        <dbReference type="ARBA" id="ARBA00022606"/>
    </source>
</evidence>
<keyword evidence="4 9" id="KW-0552">Olfaction</keyword>
<evidence type="ECO:0000313" key="11">
    <source>
        <dbReference type="Proteomes" id="UP001314205"/>
    </source>
</evidence>
<organism evidence="10 11">
    <name type="scientific">Parnassius mnemosyne</name>
    <name type="common">clouded apollo</name>
    <dbReference type="NCBI Taxonomy" id="213953"/>
    <lineage>
        <taxon>Eukaryota</taxon>
        <taxon>Metazoa</taxon>
        <taxon>Ecdysozoa</taxon>
        <taxon>Arthropoda</taxon>
        <taxon>Hexapoda</taxon>
        <taxon>Insecta</taxon>
        <taxon>Pterygota</taxon>
        <taxon>Neoptera</taxon>
        <taxon>Endopterygota</taxon>
        <taxon>Lepidoptera</taxon>
        <taxon>Glossata</taxon>
        <taxon>Ditrysia</taxon>
        <taxon>Papilionoidea</taxon>
        <taxon>Papilionidae</taxon>
        <taxon>Parnassiinae</taxon>
        <taxon>Parnassini</taxon>
        <taxon>Parnassius</taxon>
        <taxon>Driopa</taxon>
    </lineage>
</organism>
<keyword evidence="11" id="KW-1185">Reference proteome</keyword>
<dbReference type="GO" id="GO:0007165">
    <property type="term" value="P:signal transduction"/>
    <property type="evidence" value="ECO:0007669"/>
    <property type="project" value="UniProtKB-KW"/>
</dbReference>
<dbReference type="InterPro" id="IPR004117">
    <property type="entry name" value="7tm6_olfct_rcpt"/>
</dbReference>
<feature type="transmembrane region" description="Helical" evidence="9">
    <location>
        <begin position="284"/>
        <end position="304"/>
    </location>
</feature>
<comment type="caution">
    <text evidence="9">Lacks conserved residue(s) required for the propagation of feature annotation.</text>
</comment>
<evidence type="ECO:0000313" key="10">
    <source>
        <dbReference type="EMBL" id="CAK1600807.1"/>
    </source>
</evidence>
<feature type="transmembrane region" description="Helical" evidence="9">
    <location>
        <begin position="39"/>
        <end position="65"/>
    </location>
</feature>
<feature type="transmembrane region" description="Helical" evidence="9">
    <location>
        <begin position="71"/>
        <end position="89"/>
    </location>
</feature>
<protein>
    <recommendedName>
        <fullName evidence="9">Odorant receptor</fullName>
    </recommendedName>
</protein>
<evidence type="ECO:0000256" key="1">
    <source>
        <dbReference type="ARBA" id="ARBA00004141"/>
    </source>
</evidence>
<sequence length="406" mass="47466">MPRKYYAIRRPILIELEFLSTMGSKIFLLPFLRRTRKQLIGFLVLNVLIICTTTQLFLTLCLTGFKDWFELINIAPNLGVCAISSIKYAKIHVHRDVYNQIFCHFRDDLWDVVSINSKSHQKVLKKYRFICMVVNRFLFYYSLPLIIVVNSFPFLVMTYENKVVGKDLQYLYPFNGWYPFDKVKWYWCAYLWESCMTALVVCVYVFSNIMHATYIIFICMELRILGLNIEKIISTEDVKNLQNGQRSKEIHERVLHQLKFIIARHHFLAKISSSLDNVLGDAMLLNYSLGAVFICLTAFTFTVVDNFYQSVRYFSFSVSLLVESFNQCIVGQILSDHSEELTESIYSADWPNASPETKKILLIFIMRAQKPFQLTANGYLTMNLNTFSAICSTSYQFFNLLRTVYP</sequence>
<reference evidence="10 11" key="1">
    <citation type="submission" date="2023-11" db="EMBL/GenBank/DDBJ databases">
        <authorList>
            <person name="Hedman E."/>
            <person name="Englund M."/>
            <person name="Stromberg M."/>
            <person name="Nyberg Akerstrom W."/>
            <person name="Nylinder S."/>
            <person name="Jareborg N."/>
            <person name="Kallberg Y."/>
            <person name="Kronander E."/>
        </authorList>
    </citation>
    <scope>NUCLEOTIDE SEQUENCE [LARGE SCALE GENOMIC DNA]</scope>
</reference>
<keyword evidence="3 9" id="KW-0812">Transmembrane</keyword>
<dbReference type="Pfam" id="PF02949">
    <property type="entry name" value="7tm_6"/>
    <property type="match status" value="1"/>
</dbReference>
<keyword evidence="2 9" id="KW-0716">Sensory transduction</keyword>
<name>A0AAV1M324_9NEOP</name>
<evidence type="ECO:0000256" key="5">
    <source>
        <dbReference type="ARBA" id="ARBA00022989"/>
    </source>
</evidence>
<evidence type="ECO:0000256" key="4">
    <source>
        <dbReference type="ARBA" id="ARBA00022725"/>
    </source>
</evidence>
<accession>A0AAV1M324</accession>
<evidence type="ECO:0000256" key="9">
    <source>
        <dbReference type="RuleBase" id="RU351113"/>
    </source>
</evidence>
<dbReference type="Proteomes" id="UP001314205">
    <property type="component" value="Unassembled WGS sequence"/>
</dbReference>
<keyword evidence="6 9" id="KW-0472">Membrane</keyword>
<evidence type="ECO:0000256" key="3">
    <source>
        <dbReference type="ARBA" id="ARBA00022692"/>
    </source>
</evidence>
<dbReference type="PANTHER" id="PTHR21137:SF44">
    <property type="entry name" value="ODORANT RECEPTOR 13A-RELATED"/>
    <property type="match status" value="1"/>
</dbReference>
<comment type="subcellular location">
    <subcellularLocation>
        <location evidence="9">Cell membrane</location>
        <topology evidence="9">Multi-pass membrane protein</topology>
    </subcellularLocation>
    <subcellularLocation>
        <location evidence="1">Membrane</location>
        <topology evidence="1">Multi-pass membrane protein</topology>
    </subcellularLocation>
</comment>
<proteinExistence type="inferred from homology"/>
<dbReference type="GO" id="GO:0004984">
    <property type="term" value="F:olfactory receptor activity"/>
    <property type="evidence" value="ECO:0007669"/>
    <property type="project" value="InterPro"/>
</dbReference>
<dbReference type="AlphaFoldDB" id="A0AAV1M324"/>
<evidence type="ECO:0000256" key="6">
    <source>
        <dbReference type="ARBA" id="ARBA00023136"/>
    </source>
</evidence>
<keyword evidence="7 9" id="KW-0675">Receptor</keyword>
<comment type="similarity">
    <text evidence="9">Belongs to the insect chemoreceptor superfamily. Heteromeric odorant receptor channel (TC 1.A.69) family.</text>
</comment>
<dbReference type="PANTHER" id="PTHR21137">
    <property type="entry name" value="ODORANT RECEPTOR"/>
    <property type="match status" value="1"/>
</dbReference>
<gene>
    <name evidence="10" type="ORF">PARMNEM_LOCUS19518</name>
</gene>
<dbReference type="GO" id="GO:0005886">
    <property type="term" value="C:plasma membrane"/>
    <property type="evidence" value="ECO:0007669"/>
    <property type="project" value="UniProtKB-SubCell"/>
</dbReference>
<evidence type="ECO:0000256" key="7">
    <source>
        <dbReference type="ARBA" id="ARBA00023170"/>
    </source>
</evidence>
<keyword evidence="5 9" id="KW-1133">Transmembrane helix</keyword>
<dbReference type="GO" id="GO:0005549">
    <property type="term" value="F:odorant binding"/>
    <property type="evidence" value="ECO:0007669"/>
    <property type="project" value="InterPro"/>
</dbReference>
<comment type="caution">
    <text evidence="10">The sequence shown here is derived from an EMBL/GenBank/DDBJ whole genome shotgun (WGS) entry which is preliminary data.</text>
</comment>
<evidence type="ECO:0000256" key="8">
    <source>
        <dbReference type="ARBA" id="ARBA00023224"/>
    </source>
</evidence>